<dbReference type="Proteomes" id="UP001157006">
    <property type="component" value="Chromosome 1L"/>
</dbReference>
<dbReference type="EMBL" id="OX451736">
    <property type="protein sequence ID" value="CAI8586220.1"/>
    <property type="molecule type" value="Genomic_DNA"/>
</dbReference>
<dbReference type="PROSITE" id="PS50104">
    <property type="entry name" value="TIR"/>
    <property type="match status" value="1"/>
</dbReference>
<evidence type="ECO:0000313" key="6">
    <source>
        <dbReference type="EMBL" id="CAI8586220.1"/>
    </source>
</evidence>
<dbReference type="InterPro" id="IPR000157">
    <property type="entry name" value="TIR_dom"/>
</dbReference>
<evidence type="ECO:0000256" key="4">
    <source>
        <dbReference type="ARBA" id="ARBA00047304"/>
    </source>
</evidence>
<accession>A0AAV0YJL3</accession>
<keyword evidence="2" id="KW-0378">Hydrolase</keyword>
<dbReference type="AlphaFoldDB" id="A0AAV0YJL3"/>
<evidence type="ECO:0000256" key="2">
    <source>
        <dbReference type="ARBA" id="ARBA00022801"/>
    </source>
</evidence>
<dbReference type="GO" id="GO:0007165">
    <property type="term" value="P:signal transduction"/>
    <property type="evidence" value="ECO:0007669"/>
    <property type="project" value="InterPro"/>
</dbReference>
<dbReference type="Pfam" id="PF01582">
    <property type="entry name" value="TIR"/>
    <property type="match status" value="1"/>
</dbReference>
<protein>
    <recommendedName>
        <fullName evidence="1">ADP-ribosyl cyclase/cyclic ADP-ribose hydrolase</fullName>
        <ecNumber evidence="1">3.2.2.6</ecNumber>
    </recommendedName>
</protein>
<dbReference type="InterPro" id="IPR035897">
    <property type="entry name" value="Toll_tir_struct_dom_sf"/>
</dbReference>
<sequence length="97" mass="11098">MDNYSQNSKGKYHVFLSFKREDTCLGFTDQLYAALVCKSIITFRDDEELARGEVISEKLLRAIVESLSAVVISPKTRLIFNSDARLEELYSTLNHFS</sequence>
<comment type="catalytic activity">
    <reaction evidence="4">
        <text>NAD(+) + H2O = ADP-D-ribose + nicotinamide + H(+)</text>
        <dbReference type="Rhea" id="RHEA:16301"/>
        <dbReference type="ChEBI" id="CHEBI:15377"/>
        <dbReference type="ChEBI" id="CHEBI:15378"/>
        <dbReference type="ChEBI" id="CHEBI:17154"/>
        <dbReference type="ChEBI" id="CHEBI:57540"/>
        <dbReference type="ChEBI" id="CHEBI:57967"/>
        <dbReference type="EC" id="3.2.2.6"/>
    </reaction>
    <physiologicalReaction direction="left-to-right" evidence="4">
        <dbReference type="Rhea" id="RHEA:16302"/>
    </physiologicalReaction>
</comment>
<evidence type="ECO:0000313" key="7">
    <source>
        <dbReference type="Proteomes" id="UP001157006"/>
    </source>
</evidence>
<evidence type="ECO:0000259" key="5">
    <source>
        <dbReference type="PROSITE" id="PS50104"/>
    </source>
</evidence>
<dbReference type="GO" id="GO:0061809">
    <property type="term" value="F:NAD+ nucleosidase activity, cyclic ADP-ribose generating"/>
    <property type="evidence" value="ECO:0007669"/>
    <property type="project" value="UniProtKB-EC"/>
</dbReference>
<name>A0AAV0YJL3_VICFA</name>
<dbReference type="EC" id="3.2.2.6" evidence="1"/>
<reference evidence="6 7" key="1">
    <citation type="submission" date="2023-01" db="EMBL/GenBank/DDBJ databases">
        <authorList>
            <person name="Kreplak J."/>
        </authorList>
    </citation>
    <scope>NUCLEOTIDE SEQUENCE [LARGE SCALE GENOMIC DNA]</scope>
</reference>
<dbReference type="SUPFAM" id="SSF52200">
    <property type="entry name" value="Toll/Interleukin receptor TIR domain"/>
    <property type="match status" value="1"/>
</dbReference>
<dbReference type="PANTHER" id="PTHR32009:SF39">
    <property type="entry name" value="TIR DOMAIN-CONTAINING PROTEIN"/>
    <property type="match status" value="1"/>
</dbReference>
<organism evidence="6 7">
    <name type="scientific">Vicia faba</name>
    <name type="common">Broad bean</name>
    <name type="synonym">Faba vulgaris</name>
    <dbReference type="NCBI Taxonomy" id="3906"/>
    <lineage>
        <taxon>Eukaryota</taxon>
        <taxon>Viridiplantae</taxon>
        <taxon>Streptophyta</taxon>
        <taxon>Embryophyta</taxon>
        <taxon>Tracheophyta</taxon>
        <taxon>Spermatophyta</taxon>
        <taxon>Magnoliopsida</taxon>
        <taxon>eudicotyledons</taxon>
        <taxon>Gunneridae</taxon>
        <taxon>Pentapetalae</taxon>
        <taxon>rosids</taxon>
        <taxon>fabids</taxon>
        <taxon>Fabales</taxon>
        <taxon>Fabaceae</taxon>
        <taxon>Papilionoideae</taxon>
        <taxon>50 kb inversion clade</taxon>
        <taxon>NPAAA clade</taxon>
        <taxon>Hologalegina</taxon>
        <taxon>IRL clade</taxon>
        <taxon>Fabeae</taxon>
        <taxon>Vicia</taxon>
    </lineage>
</organism>
<dbReference type="PANTHER" id="PTHR32009">
    <property type="entry name" value="TMV RESISTANCE PROTEIN N-LIKE"/>
    <property type="match status" value="1"/>
</dbReference>
<evidence type="ECO:0000256" key="1">
    <source>
        <dbReference type="ARBA" id="ARBA00011982"/>
    </source>
</evidence>
<keyword evidence="3" id="KW-0520">NAD</keyword>
<feature type="domain" description="TIR" evidence="5">
    <location>
        <begin position="10"/>
        <end position="97"/>
    </location>
</feature>
<evidence type="ECO:0000256" key="3">
    <source>
        <dbReference type="ARBA" id="ARBA00023027"/>
    </source>
</evidence>
<keyword evidence="7" id="KW-1185">Reference proteome</keyword>
<proteinExistence type="predicted"/>
<gene>
    <name evidence="6" type="ORF">VFH_I243760</name>
</gene>
<dbReference type="Gene3D" id="3.40.50.10140">
    <property type="entry name" value="Toll/interleukin-1 receptor homology (TIR) domain"/>
    <property type="match status" value="1"/>
</dbReference>